<dbReference type="NCBIfam" id="TIGR02174">
    <property type="entry name" value="CXXU_selWTH"/>
    <property type="match status" value="1"/>
</dbReference>
<keyword evidence="1" id="KW-0676">Redox-active center</keyword>
<dbReference type="Gene3D" id="3.40.30.10">
    <property type="entry name" value="Glutaredoxin"/>
    <property type="match status" value="1"/>
</dbReference>
<dbReference type="InterPro" id="IPR036249">
    <property type="entry name" value="Thioredoxin-like_sf"/>
</dbReference>
<organism evidence="2 3">
    <name type="scientific">Bacillus salacetis</name>
    <dbReference type="NCBI Taxonomy" id="2315464"/>
    <lineage>
        <taxon>Bacteria</taxon>
        <taxon>Bacillati</taxon>
        <taxon>Bacillota</taxon>
        <taxon>Bacilli</taxon>
        <taxon>Bacillales</taxon>
        <taxon>Bacillaceae</taxon>
        <taxon>Bacillus</taxon>
    </lineage>
</organism>
<dbReference type="EMBL" id="QXIR01000002">
    <property type="protein sequence ID" value="RIW38395.1"/>
    <property type="molecule type" value="Genomic_DNA"/>
</dbReference>
<dbReference type="SUPFAM" id="SSF52833">
    <property type="entry name" value="Thioredoxin-like"/>
    <property type="match status" value="1"/>
</dbReference>
<protein>
    <submittedName>
        <fullName evidence="2">SelT/SelW/SelH family protein</fullName>
    </submittedName>
</protein>
<keyword evidence="3" id="KW-1185">Reference proteome</keyword>
<evidence type="ECO:0000313" key="2">
    <source>
        <dbReference type="EMBL" id="RIW38395.1"/>
    </source>
</evidence>
<dbReference type="Proteomes" id="UP000265801">
    <property type="component" value="Unassembled WGS sequence"/>
</dbReference>
<comment type="caution">
    <text evidence="2">The sequence shown here is derived from an EMBL/GenBank/DDBJ whole genome shotgun (WGS) entry which is preliminary data.</text>
</comment>
<evidence type="ECO:0000256" key="1">
    <source>
        <dbReference type="ARBA" id="ARBA00023284"/>
    </source>
</evidence>
<dbReference type="Pfam" id="PF10262">
    <property type="entry name" value="Rdx"/>
    <property type="match status" value="1"/>
</dbReference>
<dbReference type="InterPro" id="IPR011893">
    <property type="entry name" value="Selenoprotein_Rdx-typ"/>
</dbReference>
<proteinExistence type="predicted"/>
<dbReference type="AlphaFoldDB" id="A0A3A1R5V3"/>
<sequence>MEEVKLIPSSGGAFEVYIDGEKIYSKLDTGVFPDPDDIIQQIENK</sequence>
<gene>
    <name evidence="2" type="ORF">D3H55_02330</name>
</gene>
<name>A0A3A1R5V3_9BACI</name>
<accession>A0A3A1R5V3</accession>
<evidence type="ECO:0000313" key="3">
    <source>
        <dbReference type="Proteomes" id="UP000265801"/>
    </source>
</evidence>
<reference evidence="2 3" key="1">
    <citation type="submission" date="2018-09" db="EMBL/GenBank/DDBJ databases">
        <title>Bacillus saliacetes sp. nov., isolated from Thai shrimp paste (Ka-pi).</title>
        <authorList>
            <person name="Daroonpunt R."/>
            <person name="Tanasupawat S."/>
            <person name="Yiamsombut S."/>
        </authorList>
    </citation>
    <scope>NUCLEOTIDE SEQUENCE [LARGE SCALE GENOMIC DNA]</scope>
    <source>
        <strain evidence="2 3">SKP7-4</strain>
    </source>
</reference>